<dbReference type="AlphaFoldDB" id="A0AAP9Y987"/>
<gene>
    <name evidence="1" type="ORF">GKQ51_12540</name>
</gene>
<evidence type="ECO:0000313" key="2">
    <source>
        <dbReference type="Proteomes" id="UP000596192"/>
    </source>
</evidence>
<evidence type="ECO:0000313" key="1">
    <source>
        <dbReference type="EMBL" id="QQE87152.1"/>
    </source>
</evidence>
<sequence>MTMIEVPNAGLNEAVHRCPHVPKWPCTRLQEADAKSWGGSVPEEDESIAAMQELATLSRTCFRKFRKPL</sequence>
<reference evidence="1 2" key="1">
    <citation type="submission" date="2020-12" db="EMBL/GenBank/DDBJ databases">
        <title>Genomic Analysis and Response surface optimization of nitrogen-fixing conditions for A. chroococcum strain HR1, Isolation from rhizosphere soil.</title>
        <authorList>
            <person name="Li J."/>
            <person name="Yang H."/>
            <person name="Liu H."/>
            <person name="Wang C."/>
            <person name="Tian Y."/>
            <person name="Lu X.Y."/>
        </authorList>
    </citation>
    <scope>NUCLEOTIDE SEQUENCE [LARGE SCALE GENOMIC DNA]</scope>
    <source>
        <strain evidence="1 2">HR1</strain>
    </source>
</reference>
<dbReference type="Proteomes" id="UP000596192">
    <property type="component" value="Chromosome"/>
</dbReference>
<organism evidence="1 2">
    <name type="scientific">Azotobacter chroococcum</name>
    <dbReference type="NCBI Taxonomy" id="353"/>
    <lineage>
        <taxon>Bacteria</taxon>
        <taxon>Pseudomonadati</taxon>
        <taxon>Pseudomonadota</taxon>
        <taxon>Gammaproteobacteria</taxon>
        <taxon>Pseudomonadales</taxon>
        <taxon>Pseudomonadaceae</taxon>
        <taxon>Azotobacter</taxon>
    </lineage>
</organism>
<proteinExistence type="predicted"/>
<name>A0AAP9Y987_9GAMM</name>
<dbReference type="EMBL" id="CP066310">
    <property type="protein sequence ID" value="QQE87152.1"/>
    <property type="molecule type" value="Genomic_DNA"/>
</dbReference>
<protein>
    <submittedName>
        <fullName evidence="1">Uncharacterized protein</fullName>
    </submittedName>
</protein>
<accession>A0AAP9Y987</accession>
<dbReference type="RefSeq" id="WP_198866165.1">
    <property type="nucleotide sequence ID" value="NZ_CP066310.1"/>
</dbReference>